<dbReference type="GO" id="GO:0005524">
    <property type="term" value="F:ATP binding"/>
    <property type="evidence" value="ECO:0007669"/>
    <property type="project" value="UniProtKB-KW"/>
</dbReference>
<proteinExistence type="inferred from homology"/>
<dbReference type="GO" id="GO:0008360">
    <property type="term" value="P:regulation of cell shape"/>
    <property type="evidence" value="ECO:0007669"/>
    <property type="project" value="InterPro"/>
</dbReference>
<dbReference type="Pfam" id="PF08245">
    <property type="entry name" value="Mur_ligase_M"/>
    <property type="match status" value="1"/>
</dbReference>
<protein>
    <submittedName>
        <fullName evidence="9">Unannotated protein</fullName>
    </submittedName>
</protein>
<dbReference type="Pfam" id="PF21799">
    <property type="entry name" value="MurD-like_N"/>
    <property type="match status" value="1"/>
</dbReference>
<gene>
    <name evidence="9" type="ORF">UFOPK1835_00773</name>
</gene>
<dbReference type="SUPFAM" id="SSF51984">
    <property type="entry name" value="MurCD N-terminal domain"/>
    <property type="match status" value="1"/>
</dbReference>
<dbReference type="InterPro" id="IPR036565">
    <property type="entry name" value="Mur-like_cat_sf"/>
</dbReference>
<evidence type="ECO:0000256" key="2">
    <source>
        <dbReference type="ARBA" id="ARBA00004752"/>
    </source>
</evidence>
<evidence type="ECO:0000256" key="5">
    <source>
        <dbReference type="ARBA" id="ARBA00022741"/>
    </source>
</evidence>
<dbReference type="AlphaFoldDB" id="A0A6J6GWY0"/>
<evidence type="ECO:0000313" key="9">
    <source>
        <dbReference type="EMBL" id="CAB4605902.1"/>
    </source>
</evidence>
<dbReference type="NCBIfam" id="TIGR01087">
    <property type="entry name" value="murD"/>
    <property type="match status" value="1"/>
</dbReference>
<dbReference type="UniPathway" id="UPA00219"/>
<dbReference type="Gene3D" id="3.90.190.20">
    <property type="entry name" value="Mur ligase, C-terminal domain"/>
    <property type="match status" value="1"/>
</dbReference>
<dbReference type="InterPro" id="IPR004101">
    <property type="entry name" value="Mur_ligase_C"/>
</dbReference>
<dbReference type="PANTHER" id="PTHR43692:SF1">
    <property type="entry name" value="UDP-N-ACETYLMURAMOYLALANINE--D-GLUTAMATE LIGASE"/>
    <property type="match status" value="1"/>
</dbReference>
<dbReference type="HAMAP" id="MF_00639">
    <property type="entry name" value="MurD"/>
    <property type="match status" value="1"/>
</dbReference>
<comment type="pathway">
    <text evidence="2">Cell wall biogenesis; peptidoglycan biosynthesis.</text>
</comment>
<dbReference type="PANTHER" id="PTHR43692">
    <property type="entry name" value="UDP-N-ACETYLMURAMOYLALANINE--D-GLUTAMATE LIGASE"/>
    <property type="match status" value="1"/>
</dbReference>
<keyword evidence="6" id="KW-0067">ATP-binding</keyword>
<evidence type="ECO:0000259" key="8">
    <source>
        <dbReference type="Pfam" id="PF08245"/>
    </source>
</evidence>
<dbReference type="Gene3D" id="3.40.1190.10">
    <property type="entry name" value="Mur-like, catalytic domain"/>
    <property type="match status" value="1"/>
</dbReference>
<dbReference type="GO" id="GO:0051301">
    <property type="term" value="P:cell division"/>
    <property type="evidence" value="ECO:0007669"/>
    <property type="project" value="InterPro"/>
</dbReference>
<name>A0A6J6GWY0_9ZZZZ</name>
<dbReference type="EMBL" id="CAEZUP010000025">
    <property type="protein sequence ID" value="CAB4605902.1"/>
    <property type="molecule type" value="Genomic_DNA"/>
</dbReference>
<dbReference type="SUPFAM" id="SSF53623">
    <property type="entry name" value="MurD-like peptide ligases, catalytic domain"/>
    <property type="match status" value="1"/>
</dbReference>
<reference evidence="9" key="1">
    <citation type="submission" date="2020-05" db="EMBL/GenBank/DDBJ databases">
        <authorList>
            <person name="Chiriac C."/>
            <person name="Salcher M."/>
            <person name="Ghai R."/>
            <person name="Kavagutti S V."/>
        </authorList>
    </citation>
    <scope>NUCLEOTIDE SEQUENCE</scope>
</reference>
<dbReference type="GO" id="GO:0005737">
    <property type="term" value="C:cytoplasm"/>
    <property type="evidence" value="ECO:0007669"/>
    <property type="project" value="UniProtKB-SubCell"/>
</dbReference>
<dbReference type="InterPro" id="IPR005762">
    <property type="entry name" value="MurD"/>
</dbReference>
<sequence>MEDEEPFAIDGGHALIIGFGVTGQAVATALLARRFAVTAVDEHPSATVRAAAASLSVKLVEAPSAIDLARLVEASDFVLPSPGIPETHPLFDAARKAAKPVLSEFDLAGAWDDRPVVAITGTDGKTTVTTMVAEMLDRSGIAAVACGNTETPLVEAIADSSTEVFVVEASSFRLGTTRRFRPAAAVWLNFAPDHLDAHESLATYESAKARIWRDLDAGFGLAIANASDPVVLANRKADVHTVTFGGQGTGADATVVDGVMCLADGRRLVAIEDLPRQLPHDVTNGLAAATAAVAVGADIDAVRSVLRSFAGLPHRVQLVAEADGIRWFDDSKATTPHATLAAVSGFDSVVLISGGRNKGLDLSVLASAVPPVRGVIAIGEAADDIARVFDGACDVVCVTTDMTDAVAAAQRMAIPGDAVLLSPSCASFDWFDSYGQRGDAFAAAVRSAIGDEGGMRS</sequence>
<comment type="subcellular location">
    <subcellularLocation>
        <location evidence="1">Cytoplasm</location>
    </subcellularLocation>
</comment>
<evidence type="ECO:0000256" key="4">
    <source>
        <dbReference type="ARBA" id="ARBA00022598"/>
    </source>
</evidence>
<organism evidence="9">
    <name type="scientific">freshwater metagenome</name>
    <dbReference type="NCBI Taxonomy" id="449393"/>
    <lineage>
        <taxon>unclassified sequences</taxon>
        <taxon>metagenomes</taxon>
        <taxon>ecological metagenomes</taxon>
    </lineage>
</organism>
<dbReference type="GO" id="GO:0008764">
    <property type="term" value="F:UDP-N-acetylmuramoylalanine-D-glutamate ligase activity"/>
    <property type="evidence" value="ECO:0007669"/>
    <property type="project" value="UniProtKB-EC"/>
</dbReference>
<dbReference type="GO" id="GO:0009252">
    <property type="term" value="P:peptidoglycan biosynthetic process"/>
    <property type="evidence" value="ECO:0007669"/>
    <property type="project" value="UniProtKB-UniPathway"/>
</dbReference>
<accession>A0A6J6GWY0</accession>
<dbReference type="Pfam" id="PF02875">
    <property type="entry name" value="Mur_ligase_C"/>
    <property type="match status" value="1"/>
</dbReference>
<dbReference type="InterPro" id="IPR013221">
    <property type="entry name" value="Mur_ligase_cen"/>
</dbReference>
<feature type="domain" description="Mur ligase central" evidence="8">
    <location>
        <begin position="119"/>
        <end position="251"/>
    </location>
</feature>
<dbReference type="Gene3D" id="3.40.50.720">
    <property type="entry name" value="NAD(P)-binding Rossmann-like Domain"/>
    <property type="match status" value="1"/>
</dbReference>
<evidence type="ECO:0000256" key="1">
    <source>
        <dbReference type="ARBA" id="ARBA00004496"/>
    </source>
</evidence>
<evidence type="ECO:0000259" key="7">
    <source>
        <dbReference type="Pfam" id="PF02875"/>
    </source>
</evidence>
<dbReference type="InterPro" id="IPR036615">
    <property type="entry name" value="Mur_ligase_C_dom_sf"/>
</dbReference>
<feature type="domain" description="Mur ligase C-terminal" evidence="7">
    <location>
        <begin position="314"/>
        <end position="425"/>
    </location>
</feature>
<evidence type="ECO:0000256" key="3">
    <source>
        <dbReference type="ARBA" id="ARBA00022490"/>
    </source>
</evidence>
<dbReference type="SUPFAM" id="SSF53244">
    <property type="entry name" value="MurD-like peptide ligases, peptide-binding domain"/>
    <property type="match status" value="1"/>
</dbReference>
<keyword evidence="3" id="KW-0963">Cytoplasm</keyword>
<evidence type="ECO:0000256" key="6">
    <source>
        <dbReference type="ARBA" id="ARBA00022840"/>
    </source>
</evidence>
<keyword evidence="5" id="KW-0547">Nucleotide-binding</keyword>
<keyword evidence="4" id="KW-0436">Ligase</keyword>